<keyword evidence="4" id="KW-0547">Nucleotide-binding</keyword>
<dbReference type="Proteomes" id="UP001246473">
    <property type="component" value="Unassembled WGS sequence"/>
</dbReference>
<dbReference type="InterPro" id="IPR003439">
    <property type="entry name" value="ABC_transporter-like_ATP-bd"/>
</dbReference>
<dbReference type="SMART" id="SM00382">
    <property type="entry name" value="AAA"/>
    <property type="match status" value="1"/>
</dbReference>
<sequence>MAQIEFQQVGKQYANGHVALDNLNLQIKDKEFLVLLGPSGCGKSTTLNMIAGLEEVTQGSLRFDDVEVNALPAHRRDVAMVFQSYALYPHKNVYDNIAFGLRMRKYPQQEIDARVRKAAQSLEIEHLLDRRPGQLSGGQRQRVALGRAMVRQPAVFLMDEPLSNLDAALRVSMRASIKALHQSMQTTFVYVTHDQAEALTLADRIVVMRQGVVQQIGSPDDIYERPANKFVANFLGSPPINFIDGVLMQGERGLHFRSGDLSLALDDETQRLLAGCSGRAVSAGIRAEDIDEHGESTDCSLTGDIASLLPVGSDQFIGLQCLGQSMFFRVGKELSCKVGERVSLSINRRRLHLFDQASGVNLKAQNA</sequence>
<evidence type="ECO:0000256" key="2">
    <source>
        <dbReference type="ARBA" id="ARBA00022475"/>
    </source>
</evidence>
<dbReference type="GO" id="GO:0008643">
    <property type="term" value="P:carbohydrate transport"/>
    <property type="evidence" value="ECO:0007669"/>
    <property type="project" value="InterPro"/>
</dbReference>
<gene>
    <name evidence="7" type="ORF">ParKJ_06050</name>
</gene>
<dbReference type="Gene3D" id="2.40.50.140">
    <property type="entry name" value="Nucleic acid-binding proteins"/>
    <property type="match status" value="1"/>
</dbReference>
<dbReference type="InterPro" id="IPR047641">
    <property type="entry name" value="ABC_transpr_MalK/UgpC-like"/>
</dbReference>
<dbReference type="GO" id="GO:0140359">
    <property type="term" value="F:ABC-type transporter activity"/>
    <property type="evidence" value="ECO:0007669"/>
    <property type="project" value="InterPro"/>
</dbReference>
<dbReference type="InterPro" id="IPR027417">
    <property type="entry name" value="P-loop_NTPase"/>
</dbReference>
<evidence type="ECO:0000313" key="8">
    <source>
        <dbReference type="Proteomes" id="UP001246473"/>
    </source>
</evidence>
<feature type="domain" description="ABC transporter" evidence="6">
    <location>
        <begin position="4"/>
        <end position="235"/>
    </location>
</feature>
<dbReference type="InterPro" id="IPR017871">
    <property type="entry name" value="ABC_transporter-like_CS"/>
</dbReference>
<evidence type="ECO:0000259" key="6">
    <source>
        <dbReference type="PROSITE" id="PS50893"/>
    </source>
</evidence>
<dbReference type="Gene3D" id="3.40.50.300">
    <property type="entry name" value="P-loop containing nucleotide triphosphate hydrolases"/>
    <property type="match status" value="1"/>
</dbReference>
<keyword evidence="1" id="KW-0813">Transport</keyword>
<comment type="caution">
    <text evidence="7">The sequence shown here is derived from an EMBL/GenBank/DDBJ whole genome shotgun (WGS) entry which is preliminary data.</text>
</comment>
<dbReference type="AlphaFoldDB" id="A0AAP5USF9"/>
<dbReference type="EMBL" id="JANSLM010000002">
    <property type="protein sequence ID" value="MDT8836968.1"/>
    <property type="molecule type" value="Genomic_DNA"/>
</dbReference>
<evidence type="ECO:0000256" key="5">
    <source>
        <dbReference type="ARBA" id="ARBA00022840"/>
    </source>
</evidence>
<dbReference type="Pfam" id="PF17912">
    <property type="entry name" value="OB_MalK"/>
    <property type="match status" value="1"/>
</dbReference>
<accession>A0AAP5USF9</accession>
<keyword evidence="5 7" id="KW-0067">ATP-binding</keyword>
<proteinExistence type="predicted"/>
<reference evidence="7" key="1">
    <citation type="submission" date="2022-08" db="EMBL/GenBank/DDBJ databases">
        <authorList>
            <person name="Kim S.-J."/>
        </authorList>
    </citation>
    <scope>NUCLEOTIDE SEQUENCE</scope>
    <source>
        <strain evidence="7">KJ</strain>
    </source>
</reference>
<evidence type="ECO:0000256" key="1">
    <source>
        <dbReference type="ARBA" id="ARBA00022448"/>
    </source>
</evidence>
<dbReference type="InterPro" id="IPR012340">
    <property type="entry name" value="NA-bd_OB-fold"/>
</dbReference>
<dbReference type="GO" id="GO:0055052">
    <property type="term" value="C:ATP-binding cassette (ABC) transporter complex, substrate-binding subunit-containing"/>
    <property type="evidence" value="ECO:0007669"/>
    <property type="project" value="TreeGrafter"/>
</dbReference>
<dbReference type="InterPro" id="IPR015855">
    <property type="entry name" value="ABC_transpr_MalK-like"/>
</dbReference>
<keyword evidence="3" id="KW-0472">Membrane</keyword>
<dbReference type="InterPro" id="IPR003593">
    <property type="entry name" value="AAA+_ATPase"/>
</dbReference>
<dbReference type="InterPro" id="IPR040582">
    <property type="entry name" value="OB_MalK-like"/>
</dbReference>
<dbReference type="SUPFAM" id="SSF52540">
    <property type="entry name" value="P-loop containing nucleoside triphosphate hydrolases"/>
    <property type="match status" value="1"/>
</dbReference>
<dbReference type="CDD" id="cd03301">
    <property type="entry name" value="ABC_MalK_N"/>
    <property type="match status" value="1"/>
</dbReference>
<dbReference type="PROSITE" id="PS50893">
    <property type="entry name" value="ABC_TRANSPORTER_2"/>
    <property type="match status" value="1"/>
</dbReference>
<dbReference type="PROSITE" id="PS00211">
    <property type="entry name" value="ABC_TRANSPORTER_1"/>
    <property type="match status" value="1"/>
</dbReference>
<dbReference type="InterPro" id="IPR008995">
    <property type="entry name" value="Mo/tungstate-bd_C_term_dom"/>
</dbReference>
<dbReference type="GO" id="GO:0016887">
    <property type="term" value="F:ATP hydrolysis activity"/>
    <property type="evidence" value="ECO:0007669"/>
    <property type="project" value="InterPro"/>
</dbReference>
<dbReference type="SUPFAM" id="SSF50331">
    <property type="entry name" value="MOP-like"/>
    <property type="match status" value="1"/>
</dbReference>
<dbReference type="RefSeq" id="WP_106352634.1">
    <property type="nucleotide sequence ID" value="NZ_JANSLM010000002.1"/>
</dbReference>
<dbReference type="FunFam" id="3.40.50.300:FF:000042">
    <property type="entry name" value="Maltose/maltodextrin ABC transporter, ATP-binding protein"/>
    <property type="match status" value="1"/>
</dbReference>
<keyword evidence="3" id="KW-0997">Cell inner membrane</keyword>
<protein>
    <submittedName>
        <fullName evidence="7">ABC transporter ATP-binding protein</fullName>
    </submittedName>
</protein>
<evidence type="ECO:0000313" key="7">
    <source>
        <dbReference type="EMBL" id="MDT8836968.1"/>
    </source>
</evidence>
<dbReference type="NCBIfam" id="NF008653">
    <property type="entry name" value="PRK11650.1"/>
    <property type="match status" value="1"/>
</dbReference>
<organism evidence="7 8">
    <name type="scientific">Paraburkholderia fungorum</name>
    <dbReference type="NCBI Taxonomy" id="134537"/>
    <lineage>
        <taxon>Bacteria</taxon>
        <taxon>Pseudomonadati</taxon>
        <taxon>Pseudomonadota</taxon>
        <taxon>Betaproteobacteria</taxon>
        <taxon>Burkholderiales</taxon>
        <taxon>Burkholderiaceae</taxon>
        <taxon>Paraburkholderia</taxon>
    </lineage>
</organism>
<evidence type="ECO:0000256" key="3">
    <source>
        <dbReference type="ARBA" id="ARBA00022519"/>
    </source>
</evidence>
<keyword evidence="2" id="KW-1003">Cell membrane</keyword>
<dbReference type="Pfam" id="PF00005">
    <property type="entry name" value="ABC_tran"/>
    <property type="match status" value="1"/>
</dbReference>
<name>A0AAP5USF9_9BURK</name>
<dbReference type="Gene3D" id="2.40.50.100">
    <property type="match status" value="1"/>
</dbReference>
<evidence type="ECO:0000256" key="4">
    <source>
        <dbReference type="ARBA" id="ARBA00022741"/>
    </source>
</evidence>
<dbReference type="PANTHER" id="PTHR43875">
    <property type="entry name" value="MALTODEXTRIN IMPORT ATP-BINDING PROTEIN MSMX"/>
    <property type="match status" value="1"/>
</dbReference>
<dbReference type="GO" id="GO:0005524">
    <property type="term" value="F:ATP binding"/>
    <property type="evidence" value="ECO:0007669"/>
    <property type="project" value="UniProtKB-KW"/>
</dbReference>
<dbReference type="PANTHER" id="PTHR43875:SF1">
    <property type="entry name" value="OSMOPROTECTIVE COMPOUNDS UPTAKE ATP-BINDING PROTEIN GGTA"/>
    <property type="match status" value="1"/>
</dbReference>